<dbReference type="EC" id="1.4.1.13" evidence="5"/>
<evidence type="ECO:0000256" key="8">
    <source>
        <dbReference type="ARBA" id="ARBA00022643"/>
    </source>
</evidence>
<evidence type="ECO:0000256" key="4">
    <source>
        <dbReference type="ARBA" id="ARBA00009716"/>
    </source>
</evidence>
<dbReference type="FunFam" id="3.20.20.70:FF:000031">
    <property type="entry name" value="Glutamate synthase 1 [NADH]"/>
    <property type="match status" value="1"/>
</dbReference>
<dbReference type="Pfam" id="PF04898">
    <property type="entry name" value="Glu_syn_central"/>
    <property type="match status" value="1"/>
</dbReference>
<evidence type="ECO:0000256" key="10">
    <source>
        <dbReference type="ARBA" id="ARBA00022827"/>
    </source>
</evidence>
<dbReference type="PANTHER" id="PTHR11938">
    <property type="entry name" value="FAD NADPH DEHYDROGENASE/OXIDOREDUCTASE"/>
    <property type="match status" value="1"/>
</dbReference>
<feature type="region of interest" description="Disordered" evidence="21">
    <location>
        <begin position="1"/>
        <end position="22"/>
    </location>
</feature>
<dbReference type="GO" id="GO:0004355">
    <property type="term" value="F:glutamate synthase (NADPH) activity"/>
    <property type="evidence" value="ECO:0007669"/>
    <property type="project" value="UniProtKB-EC"/>
</dbReference>
<dbReference type="RefSeq" id="WP_135622248.1">
    <property type="nucleotide sequence ID" value="NZ_RQGD01000014.1"/>
</dbReference>
<comment type="cofactor">
    <cofactor evidence="2">
        <name>[3Fe-4S] cluster</name>
        <dbReference type="ChEBI" id="CHEBI:21137"/>
    </cofactor>
</comment>
<keyword evidence="15" id="KW-0314">Glutamate biosynthesis</keyword>
<dbReference type="NCBIfam" id="NF008730">
    <property type="entry name" value="PRK11750.1"/>
    <property type="match status" value="1"/>
</dbReference>
<dbReference type="Gene3D" id="3.20.20.70">
    <property type="entry name" value="Aldolase class I"/>
    <property type="match status" value="2"/>
</dbReference>
<keyword evidence="14" id="KW-0411">Iron-sulfur</keyword>
<evidence type="ECO:0000313" key="23">
    <source>
        <dbReference type="EMBL" id="TGL61785.1"/>
    </source>
</evidence>
<dbReference type="CDD" id="cd00982">
    <property type="entry name" value="gltB_C"/>
    <property type="match status" value="1"/>
</dbReference>
<feature type="domain" description="Glutamine amidotransferase type-2" evidence="22">
    <location>
        <begin position="30"/>
        <end position="427"/>
    </location>
</feature>
<keyword evidence="10" id="KW-0274">FAD</keyword>
<dbReference type="Gene3D" id="2.160.20.60">
    <property type="entry name" value="Glutamate synthase, alpha subunit, C-terminal domain"/>
    <property type="match status" value="1"/>
</dbReference>
<keyword evidence="9" id="KW-0479">Metal-binding</keyword>
<comment type="similarity">
    <text evidence="4">Belongs to the glutamate synthase family.</text>
</comment>
<dbReference type="CDD" id="cd02808">
    <property type="entry name" value="GltS_FMN"/>
    <property type="match status" value="1"/>
</dbReference>
<protein>
    <recommendedName>
        <fullName evidence="19">Glutamate synthase [NADPH] large chain</fullName>
        <ecNumber evidence="5">1.4.1.13</ecNumber>
    </recommendedName>
    <alternativeName>
        <fullName evidence="20">Glutamate synthase subunit alpha</fullName>
    </alternativeName>
</protein>
<dbReference type="PANTHER" id="PTHR11938:SF133">
    <property type="entry name" value="GLUTAMATE SYNTHASE (NADH)"/>
    <property type="match status" value="1"/>
</dbReference>
<dbReference type="GO" id="GO:0019676">
    <property type="term" value="P:ammonia assimilation cycle"/>
    <property type="evidence" value="ECO:0007669"/>
    <property type="project" value="TreeGrafter"/>
</dbReference>
<evidence type="ECO:0000256" key="15">
    <source>
        <dbReference type="ARBA" id="ARBA00023164"/>
    </source>
</evidence>
<dbReference type="InterPro" id="IPR036485">
    <property type="entry name" value="Glu_synth_asu_C_sf"/>
</dbReference>
<keyword evidence="12 23" id="KW-0560">Oxidoreductase</keyword>
<dbReference type="SUPFAM" id="SSF56235">
    <property type="entry name" value="N-terminal nucleophile aminohydrolases (Ntn hydrolases)"/>
    <property type="match status" value="1"/>
</dbReference>
<proteinExistence type="inferred from homology"/>
<name>A0A4R9K6A3_9LEPT</name>
<evidence type="ECO:0000256" key="11">
    <source>
        <dbReference type="ARBA" id="ARBA00022962"/>
    </source>
</evidence>
<dbReference type="Pfam" id="PF01645">
    <property type="entry name" value="Glu_synthase"/>
    <property type="match status" value="1"/>
</dbReference>
<keyword evidence="7" id="KW-0285">Flavoprotein</keyword>
<dbReference type="GO" id="GO:0051538">
    <property type="term" value="F:3 iron, 4 sulfur cluster binding"/>
    <property type="evidence" value="ECO:0007669"/>
    <property type="project" value="UniProtKB-KW"/>
</dbReference>
<comment type="cofactor">
    <cofactor evidence="3">
        <name>FAD</name>
        <dbReference type="ChEBI" id="CHEBI:57692"/>
    </cofactor>
</comment>
<evidence type="ECO:0000256" key="18">
    <source>
        <dbReference type="ARBA" id="ARBA00048151"/>
    </source>
</evidence>
<evidence type="ECO:0000256" key="9">
    <source>
        <dbReference type="ARBA" id="ARBA00022723"/>
    </source>
</evidence>
<evidence type="ECO:0000256" key="7">
    <source>
        <dbReference type="ARBA" id="ARBA00022630"/>
    </source>
</evidence>
<dbReference type="InterPro" id="IPR013785">
    <property type="entry name" value="Aldolase_TIM"/>
</dbReference>
<comment type="cofactor">
    <cofactor evidence="1">
        <name>FMN</name>
        <dbReference type="ChEBI" id="CHEBI:58210"/>
    </cofactor>
</comment>
<dbReference type="FunFam" id="3.60.20.10:FF:000001">
    <property type="entry name" value="Glutamate synthase, large subunit"/>
    <property type="match status" value="1"/>
</dbReference>
<sequence>MHKERNPLTLPPLGPQAQGMYDPAEDKDSCGVGFIANYKGVRSRDIVDKGIKLMCNLEHRGAEGADPKTGDGAGIMINLPDAFFRKVLPFTLPKEGDYAVGVLFLPQNKETREAIENVIEKIIVDEGEDFLGFREIPTNKEYAGVVASKTMPVFRQVFIGKKSKKIKTSDEFERKLFLIRRLIDRRIRSEYKLDRSQYYVPSFSSRTIVYKGMLLGDQVRKFYEDLKSPDLTSAFCLTHTRFSTNTFPTWDLAHPYRQIAHNGEINTLRGNMNWMAARQMVMESPLYGEELKRMLPIVMEGQSDTATFDTVLELLVMGGRSLPHAVMMMIPEAWSKNKSMDADRRAFYEYHATIMEPWDGPAAIAFTDGRIIGATLDRNGLRPARFIITKSDEIIMSSEAGVLNLPPDQILKQDRLRPGRMLLIDMEKGQILDDEEIKKQISTQKPYRKWVEEKMIRLGQLPDPDFVKQPQHETILERQRAFGYTHEDVFTIIKPMGVNGEEPTGSMGVDSALAVLSEKPQPLFRYFKQNFAQVTNPPIDPIREELVMELTTYIGPEGNLLDEQPEHAHRLELEHPILTNEDFEKIKQISEGHFKAKTFEILFDPKKKHDMRNSLDKVCQEAAKAIREKNVNLIILTDHGVNEKRAAIPSLLAVSGLHHFLIREGLRTKAGIVLESGEPREVAHFALLCGYGANAINPYLAFESLADLAQQGLLPEVKDYKDAKKSYIKSIGKGLFKVFSKMGISTLQSYCGAQIFEAVGLDSELVNTYFAGTQSKIEGLSLEMLEEETVRRHTTAYDPTFFPNNLEPGGVHYFRKNGDTHLYTPTTVHKLQRATQTGDYKIFKEFSSLIDNQHDKAITLRSLFNLDFEGSKEIPLDEVESVSAILKRFQTGAMSHGSISWEAHTTLAIAMNRLGAKSNTGEGGEDPIRFKTLPNGDSMRSAIKQVASARFGVTMEYLTNADDLQIKMAQGAKPGEGGQLPGHKVDNYIGRLRYSTPGVTLISPPPHHDIYSIEDLKQLIFDLKNSNPRARVSVKLVSESGVGTVAAGVAKAHADHILIAGHEGGTGASPISSIHHAGTPWELGLSETHQTLVANGLRDRVYLAVDGKLLTGKDVVVGALLGAEEFGFSTSALVAVGCIMMRKCHLNTCPVGVATQDEFLRSKFTGKPEYVENFMTFVAEEVREIMAKLGFRTFEEMIGQVQKIKFKRPHHHWKARGLDFTKVLHRPTPVFPTGLFRTKEQNHHLDEQIDNELIRKSRAAIDHNQPVEIKTTIVNLNRSVGTMLSHEVTKVHGINGLPEDTIKIEFTGTAGQSFGAFVTNGMTFTLIGEGNDYVGKGLCGGKLIFQTPKTAPYKAEENIIIGNTCFIGATNGHAYVNGLAGERFCVRNSGASVVVEGTGDHGCEYMTGGRVIVLGEIGRNFAAGMSGGIAYIWNPKSDAESYINKEMVDLESLTDTKEISEVKTLIENQKKYTGSERASQILNAWDKEVANILKVIPKDYKKALQKLAEEAKNGSEKGKKEGAVARG</sequence>
<evidence type="ECO:0000256" key="13">
    <source>
        <dbReference type="ARBA" id="ARBA00023004"/>
    </source>
</evidence>
<evidence type="ECO:0000256" key="2">
    <source>
        <dbReference type="ARBA" id="ARBA00001927"/>
    </source>
</evidence>
<keyword evidence="11" id="KW-0315">Glutamine amidotransferase</keyword>
<dbReference type="Proteomes" id="UP000297693">
    <property type="component" value="Unassembled WGS sequence"/>
</dbReference>
<organism evidence="23 24">
    <name type="scientific">Leptospira ognonensis</name>
    <dbReference type="NCBI Taxonomy" id="2484945"/>
    <lineage>
        <taxon>Bacteria</taxon>
        <taxon>Pseudomonadati</taxon>
        <taxon>Spirochaetota</taxon>
        <taxon>Spirochaetia</taxon>
        <taxon>Leptospirales</taxon>
        <taxon>Leptospiraceae</taxon>
        <taxon>Leptospira</taxon>
    </lineage>
</organism>
<evidence type="ECO:0000313" key="24">
    <source>
        <dbReference type="Proteomes" id="UP000297693"/>
    </source>
</evidence>
<accession>A0A4R9K6A3</accession>
<dbReference type="PROSITE" id="PS51278">
    <property type="entry name" value="GATASE_TYPE_2"/>
    <property type="match status" value="1"/>
</dbReference>
<comment type="pathway">
    <text evidence="17">Amino-acid biosynthesis; L-glutamate biosynthesis via GLT pathway; L-glutamate from 2-oxoglutarate and L-glutamine (NADP(+) route): step 1/1.</text>
</comment>
<comment type="catalytic activity">
    <reaction evidence="18">
        <text>2 L-glutamate + NADP(+) = L-glutamine + 2-oxoglutarate + NADPH + H(+)</text>
        <dbReference type="Rhea" id="RHEA:15501"/>
        <dbReference type="ChEBI" id="CHEBI:15378"/>
        <dbReference type="ChEBI" id="CHEBI:16810"/>
        <dbReference type="ChEBI" id="CHEBI:29985"/>
        <dbReference type="ChEBI" id="CHEBI:57783"/>
        <dbReference type="ChEBI" id="CHEBI:58349"/>
        <dbReference type="ChEBI" id="CHEBI:58359"/>
        <dbReference type="EC" id="1.4.1.13"/>
    </reaction>
</comment>
<dbReference type="Pfam" id="PF01493">
    <property type="entry name" value="GXGXG"/>
    <property type="match status" value="1"/>
</dbReference>
<evidence type="ECO:0000256" key="5">
    <source>
        <dbReference type="ARBA" id="ARBA00012079"/>
    </source>
</evidence>
<dbReference type="SUPFAM" id="SSF69336">
    <property type="entry name" value="Alpha subunit of glutamate synthase, C-terminal domain"/>
    <property type="match status" value="1"/>
</dbReference>
<dbReference type="OrthoDB" id="9758182at2"/>
<reference evidence="23" key="1">
    <citation type="journal article" date="2019" name="PLoS Negl. Trop. Dis.">
        <title>Revisiting the worldwide diversity of Leptospira species in the environment.</title>
        <authorList>
            <person name="Vincent A.T."/>
            <person name="Schiettekatte O."/>
            <person name="Bourhy P."/>
            <person name="Veyrier F.J."/>
            <person name="Picardeau M."/>
        </authorList>
    </citation>
    <scope>NUCLEOTIDE SEQUENCE [LARGE SCALE GENOMIC DNA]</scope>
    <source>
        <strain evidence="23">201702476</strain>
    </source>
</reference>
<evidence type="ECO:0000259" key="22">
    <source>
        <dbReference type="PROSITE" id="PS51278"/>
    </source>
</evidence>
<keyword evidence="24" id="KW-1185">Reference proteome</keyword>
<evidence type="ECO:0000256" key="14">
    <source>
        <dbReference type="ARBA" id="ARBA00023014"/>
    </source>
</evidence>
<evidence type="ECO:0000256" key="3">
    <source>
        <dbReference type="ARBA" id="ARBA00001974"/>
    </source>
</evidence>
<dbReference type="InterPro" id="IPR017932">
    <property type="entry name" value="GATase_2_dom"/>
</dbReference>
<gene>
    <name evidence="23" type="ORF">EHQ58_03985</name>
</gene>
<evidence type="ECO:0000256" key="17">
    <source>
        <dbReference type="ARBA" id="ARBA00037898"/>
    </source>
</evidence>
<dbReference type="EMBL" id="RQGD01000014">
    <property type="protein sequence ID" value="TGL61785.1"/>
    <property type="molecule type" value="Genomic_DNA"/>
</dbReference>
<evidence type="ECO:0000256" key="21">
    <source>
        <dbReference type="SAM" id="MobiDB-lite"/>
    </source>
</evidence>
<dbReference type="FunFam" id="2.160.20.60:FF:000001">
    <property type="entry name" value="Glutamate synthase, large subunit"/>
    <property type="match status" value="1"/>
</dbReference>
<dbReference type="InterPro" id="IPR002489">
    <property type="entry name" value="Glu_synth_asu_C"/>
</dbReference>
<evidence type="ECO:0000256" key="12">
    <source>
        <dbReference type="ARBA" id="ARBA00023002"/>
    </source>
</evidence>
<evidence type="ECO:0000256" key="6">
    <source>
        <dbReference type="ARBA" id="ARBA00022605"/>
    </source>
</evidence>
<evidence type="ECO:0000256" key="1">
    <source>
        <dbReference type="ARBA" id="ARBA00001917"/>
    </source>
</evidence>
<keyword evidence="6" id="KW-0028">Amino-acid biosynthesis</keyword>
<evidence type="ECO:0000256" key="19">
    <source>
        <dbReference type="ARBA" id="ARBA00072108"/>
    </source>
</evidence>
<dbReference type="InterPro" id="IPR050711">
    <property type="entry name" value="ET-N_metabolism_enzyme"/>
</dbReference>
<keyword evidence="16" id="KW-0003">3Fe-4S</keyword>
<dbReference type="Gene3D" id="3.60.20.10">
    <property type="entry name" value="Glutamine Phosphoribosylpyrophosphate, subunit 1, domain 1"/>
    <property type="match status" value="1"/>
</dbReference>
<evidence type="ECO:0000256" key="20">
    <source>
        <dbReference type="ARBA" id="ARBA00079921"/>
    </source>
</evidence>
<dbReference type="InterPro" id="IPR029055">
    <property type="entry name" value="Ntn_hydrolases_N"/>
</dbReference>
<keyword evidence="8" id="KW-0288">FMN</keyword>
<dbReference type="Pfam" id="PF00310">
    <property type="entry name" value="GATase_2"/>
    <property type="match status" value="1"/>
</dbReference>
<dbReference type="CDD" id="cd00713">
    <property type="entry name" value="GltS"/>
    <property type="match status" value="1"/>
</dbReference>
<dbReference type="InterPro" id="IPR002932">
    <property type="entry name" value="Glu_synthdom"/>
</dbReference>
<dbReference type="InterPro" id="IPR006982">
    <property type="entry name" value="Glu_synth_centr_N"/>
</dbReference>
<dbReference type="GO" id="GO:0046872">
    <property type="term" value="F:metal ion binding"/>
    <property type="evidence" value="ECO:0007669"/>
    <property type="project" value="UniProtKB-KW"/>
</dbReference>
<comment type="caution">
    <text evidence="23">The sequence shown here is derived from an EMBL/GenBank/DDBJ whole genome shotgun (WGS) entry which is preliminary data.</text>
</comment>
<evidence type="ECO:0000256" key="16">
    <source>
        <dbReference type="ARBA" id="ARBA00023291"/>
    </source>
</evidence>
<dbReference type="GO" id="GO:0006537">
    <property type="term" value="P:glutamate biosynthetic process"/>
    <property type="evidence" value="ECO:0007669"/>
    <property type="project" value="UniProtKB-KW"/>
</dbReference>
<dbReference type="SUPFAM" id="SSF51395">
    <property type="entry name" value="FMN-linked oxidoreductases"/>
    <property type="match status" value="1"/>
</dbReference>
<keyword evidence="13" id="KW-0408">Iron</keyword>